<keyword evidence="2" id="KW-1185">Reference proteome</keyword>
<protein>
    <submittedName>
        <fullName evidence="1">Uncharacterized protein</fullName>
    </submittedName>
</protein>
<proteinExistence type="predicted"/>
<organism evidence="1 2">
    <name type="scientific">Paramecium pentaurelia</name>
    <dbReference type="NCBI Taxonomy" id="43138"/>
    <lineage>
        <taxon>Eukaryota</taxon>
        <taxon>Sar</taxon>
        <taxon>Alveolata</taxon>
        <taxon>Ciliophora</taxon>
        <taxon>Intramacronucleata</taxon>
        <taxon>Oligohymenophorea</taxon>
        <taxon>Peniculida</taxon>
        <taxon>Parameciidae</taxon>
        <taxon>Paramecium</taxon>
    </lineage>
</organism>
<reference evidence="1" key="1">
    <citation type="submission" date="2021-01" db="EMBL/GenBank/DDBJ databases">
        <authorList>
            <consortium name="Genoscope - CEA"/>
            <person name="William W."/>
        </authorList>
    </citation>
    <scope>NUCLEOTIDE SEQUENCE</scope>
</reference>
<evidence type="ECO:0000313" key="1">
    <source>
        <dbReference type="EMBL" id="CAD8168209.1"/>
    </source>
</evidence>
<name>A0A8S1UXB1_9CILI</name>
<gene>
    <name evidence="1" type="ORF">PPENT_87.1.T0480242</name>
</gene>
<comment type="caution">
    <text evidence="1">The sequence shown here is derived from an EMBL/GenBank/DDBJ whole genome shotgun (WGS) entry which is preliminary data.</text>
</comment>
<dbReference type="EMBL" id="CAJJDO010000048">
    <property type="protein sequence ID" value="CAD8168209.1"/>
    <property type="molecule type" value="Genomic_DNA"/>
</dbReference>
<accession>A0A8S1UXB1</accession>
<evidence type="ECO:0000313" key="2">
    <source>
        <dbReference type="Proteomes" id="UP000689195"/>
    </source>
</evidence>
<sequence>MNLKFDKSKTLKLIIHKYGIFEQKVVMIEKRQFWYLGVNLRESINQEMALSEKHMES</sequence>
<dbReference type="Proteomes" id="UP000689195">
    <property type="component" value="Unassembled WGS sequence"/>
</dbReference>
<dbReference type="AlphaFoldDB" id="A0A8S1UXB1"/>